<protein>
    <submittedName>
        <fullName evidence="3">DUF3868 domain-containing protein</fullName>
    </submittedName>
</protein>
<dbReference type="GeneID" id="302994563"/>
<organism evidence="3 4">
    <name type="scientific">Segatella hominis</name>
    <dbReference type="NCBI Taxonomy" id="2518605"/>
    <lineage>
        <taxon>Bacteria</taxon>
        <taxon>Pseudomonadati</taxon>
        <taxon>Bacteroidota</taxon>
        <taxon>Bacteroidia</taxon>
        <taxon>Bacteroidales</taxon>
        <taxon>Prevotellaceae</taxon>
        <taxon>Segatella</taxon>
    </lineage>
</organism>
<accession>A0A4Y8VRF0</accession>
<dbReference type="InterPro" id="IPR036737">
    <property type="entry name" value="OmpA-like_sf"/>
</dbReference>
<feature type="domain" description="DUF3868" evidence="2">
    <location>
        <begin position="7"/>
        <end position="98"/>
    </location>
</feature>
<reference evidence="3 4" key="1">
    <citation type="submission" date="2019-02" db="EMBL/GenBank/DDBJ databases">
        <title>Draft Genome Sequence of the Prevotella sp. BCRC 81118, Isolated from Human Feces.</title>
        <authorList>
            <person name="Huang C.-H."/>
        </authorList>
    </citation>
    <scope>NUCLEOTIDE SEQUENCE [LARGE SCALE GENOMIC DNA]</scope>
    <source>
        <strain evidence="3 4">BCRC 81118</strain>
    </source>
</reference>
<keyword evidence="1" id="KW-0732">Signal</keyword>
<feature type="chain" id="PRO_5021269269" evidence="1">
    <location>
        <begin position="25"/>
        <end position="475"/>
    </location>
</feature>
<dbReference type="EMBL" id="SGVY01000008">
    <property type="protein sequence ID" value="TFH83025.1"/>
    <property type="molecule type" value="Genomic_DNA"/>
</dbReference>
<dbReference type="SUPFAM" id="SSF81901">
    <property type="entry name" value="HCP-like"/>
    <property type="match status" value="1"/>
</dbReference>
<sequence>MRTFHIIKLSLAAAVILLCMPAKAQQLVGGKVSLLNKEVKKTGNNVAVNMDFKLDNLQVKSNKGTVIIPMIVNQQDTLKMPAVEIMGRKRYIYYQRNNKTATQNPLIVTRRNNKEAQTIHYAYTTPYREWMNNSQLVVGQDVCGCNQAIVENGLFSRIGEALPGPMKLQYAYVRPKAEPIKNRQEKGTAQLNFHINKAIINTKLGNNQAELDKMRKTIDLVKNDADVHITSISLHGYASPDGSYANNEKLAKNRTKAVYDYLRNLYPVEMKLFKFSSTAEDWQGVRDYVAKNNIPQKATVLNILNSNMGPDEMERAIAAKAGDAHRYLINQVYPPLRRTEYEINYDVRHFNLEEARKIIKTRPQKLSLEEMYAVANSYEKGSKEYNEVFDIAVKMFPEEELANLNAAYTAIDRGDKVSAENYLKKAGNGPEVDNAKGALAVLKNDYQTAKTYFEKADKAGLKEAKINLQELLRRM</sequence>
<dbReference type="SUPFAM" id="SSF103088">
    <property type="entry name" value="OmpA-like"/>
    <property type="match status" value="1"/>
</dbReference>
<evidence type="ECO:0000256" key="1">
    <source>
        <dbReference type="SAM" id="SignalP"/>
    </source>
</evidence>
<dbReference type="Gene3D" id="3.30.1330.60">
    <property type="entry name" value="OmpA-like domain"/>
    <property type="match status" value="1"/>
</dbReference>
<dbReference type="RefSeq" id="WP_134842939.1">
    <property type="nucleotide sequence ID" value="NZ_DAWCZC010000041.1"/>
</dbReference>
<feature type="signal peptide" evidence="1">
    <location>
        <begin position="1"/>
        <end position="24"/>
    </location>
</feature>
<dbReference type="Proteomes" id="UP000297872">
    <property type="component" value="Unassembled WGS sequence"/>
</dbReference>
<dbReference type="OrthoDB" id="1100173at2"/>
<dbReference type="AlphaFoldDB" id="A0A4Y8VRF0"/>
<gene>
    <name evidence="3" type="ORF">EXN75_04550</name>
</gene>
<dbReference type="InterPro" id="IPR011990">
    <property type="entry name" value="TPR-like_helical_dom_sf"/>
</dbReference>
<dbReference type="Pfam" id="PF12984">
    <property type="entry name" value="DUF3868"/>
    <property type="match status" value="1"/>
</dbReference>
<dbReference type="Gene3D" id="1.25.40.10">
    <property type="entry name" value="Tetratricopeptide repeat domain"/>
    <property type="match status" value="1"/>
</dbReference>
<evidence type="ECO:0000313" key="4">
    <source>
        <dbReference type="Proteomes" id="UP000297872"/>
    </source>
</evidence>
<dbReference type="InterPro" id="IPR024480">
    <property type="entry name" value="DUF3868"/>
</dbReference>
<evidence type="ECO:0000313" key="3">
    <source>
        <dbReference type="EMBL" id="TFH83025.1"/>
    </source>
</evidence>
<comment type="caution">
    <text evidence="3">The sequence shown here is derived from an EMBL/GenBank/DDBJ whole genome shotgun (WGS) entry which is preliminary data.</text>
</comment>
<evidence type="ECO:0000259" key="2">
    <source>
        <dbReference type="Pfam" id="PF12984"/>
    </source>
</evidence>
<name>A0A4Y8VRF0_9BACT</name>
<proteinExistence type="predicted"/>
<keyword evidence="4" id="KW-1185">Reference proteome</keyword>